<gene>
    <name evidence="1" type="ORF">SPIRO4BDMA_50187</name>
</gene>
<sequence>MSFYWDEDKNTLLKQERGISFERIVVAIEERHLLDVLEHPNKEKYGNQIILVVEIEGYAFCVPCVPEENGNYFLKTAYPSRKYTKQYRGGNNEHK</sequence>
<dbReference type="EMBL" id="FWDO01000005">
    <property type="protein sequence ID" value="SLM18672.1"/>
    <property type="molecule type" value="Genomic_DNA"/>
</dbReference>
<name>A0A3P3XQV8_9SPIR</name>
<dbReference type="AlphaFoldDB" id="A0A3P3XQV8"/>
<organism evidence="1">
    <name type="scientific">uncultured spirochete</name>
    <dbReference type="NCBI Taxonomy" id="156406"/>
    <lineage>
        <taxon>Bacteria</taxon>
        <taxon>Pseudomonadati</taxon>
        <taxon>Spirochaetota</taxon>
        <taxon>Spirochaetia</taxon>
        <taxon>Spirochaetales</taxon>
        <taxon>environmental samples</taxon>
    </lineage>
</organism>
<accession>A0A3P3XQV8</accession>
<evidence type="ECO:0008006" key="2">
    <source>
        <dbReference type="Google" id="ProtNLM"/>
    </source>
</evidence>
<evidence type="ECO:0000313" key="1">
    <source>
        <dbReference type="EMBL" id="SLM18672.1"/>
    </source>
</evidence>
<protein>
    <recommendedName>
        <fullName evidence="2">Toxin-antitoxin system, toxin component</fullName>
    </recommendedName>
</protein>
<proteinExistence type="predicted"/>
<reference evidence="1" key="1">
    <citation type="submission" date="2017-02" db="EMBL/GenBank/DDBJ databases">
        <authorList>
            <person name="Regsiter A."/>
            <person name="William W."/>
        </authorList>
    </citation>
    <scope>NUCLEOTIDE SEQUENCE</scope>
    <source>
        <strain evidence="1">BdmA 4</strain>
    </source>
</reference>